<evidence type="ECO:0000313" key="4">
    <source>
        <dbReference type="EMBL" id="KIJ42815.1"/>
    </source>
</evidence>
<reference evidence="4 5" key="1">
    <citation type="submission" date="2014-06" db="EMBL/GenBank/DDBJ databases">
        <title>Evolutionary Origins and Diversification of the Mycorrhizal Mutualists.</title>
        <authorList>
            <consortium name="DOE Joint Genome Institute"/>
            <consortium name="Mycorrhizal Genomics Consortium"/>
            <person name="Kohler A."/>
            <person name="Kuo A."/>
            <person name="Nagy L.G."/>
            <person name="Floudas D."/>
            <person name="Copeland A."/>
            <person name="Barry K.W."/>
            <person name="Cichocki N."/>
            <person name="Veneault-Fourrey C."/>
            <person name="LaButti K."/>
            <person name="Lindquist E.A."/>
            <person name="Lipzen A."/>
            <person name="Lundell T."/>
            <person name="Morin E."/>
            <person name="Murat C."/>
            <person name="Riley R."/>
            <person name="Ohm R."/>
            <person name="Sun H."/>
            <person name="Tunlid A."/>
            <person name="Henrissat B."/>
            <person name="Grigoriev I.V."/>
            <person name="Hibbett D.S."/>
            <person name="Martin F."/>
        </authorList>
    </citation>
    <scope>NUCLEOTIDE SEQUENCE [LARGE SCALE GENOMIC DNA]</scope>
    <source>
        <strain evidence="4 5">SS14</strain>
    </source>
</reference>
<feature type="domain" description="DDE-1" evidence="3">
    <location>
        <begin position="18"/>
        <end position="144"/>
    </location>
</feature>
<organism evidence="4 5">
    <name type="scientific">Sphaerobolus stellatus (strain SS14)</name>
    <dbReference type="NCBI Taxonomy" id="990650"/>
    <lineage>
        <taxon>Eukaryota</taxon>
        <taxon>Fungi</taxon>
        <taxon>Dikarya</taxon>
        <taxon>Basidiomycota</taxon>
        <taxon>Agaricomycotina</taxon>
        <taxon>Agaricomycetes</taxon>
        <taxon>Phallomycetidae</taxon>
        <taxon>Geastrales</taxon>
        <taxon>Sphaerobolaceae</taxon>
        <taxon>Sphaerobolus</taxon>
    </lineage>
</organism>
<evidence type="ECO:0000313" key="5">
    <source>
        <dbReference type="Proteomes" id="UP000054279"/>
    </source>
</evidence>
<evidence type="ECO:0000256" key="2">
    <source>
        <dbReference type="SAM" id="MobiDB-lite"/>
    </source>
</evidence>
<proteinExistence type="predicted"/>
<dbReference type="GO" id="GO:0003677">
    <property type="term" value="F:DNA binding"/>
    <property type="evidence" value="ECO:0007669"/>
    <property type="project" value="TreeGrafter"/>
</dbReference>
<dbReference type="AlphaFoldDB" id="A0A0C9VVT6"/>
<dbReference type="EMBL" id="KN837127">
    <property type="protein sequence ID" value="KIJ42815.1"/>
    <property type="molecule type" value="Genomic_DNA"/>
</dbReference>
<dbReference type="Proteomes" id="UP000054279">
    <property type="component" value="Unassembled WGS sequence"/>
</dbReference>
<protein>
    <recommendedName>
        <fullName evidence="3">DDE-1 domain-containing protein</fullName>
    </recommendedName>
</protein>
<feature type="compositionally biased region" description="Low complexity" evidence="2">
    <location>
        <begin position="210"/>
        <end position="230"/>
    </location>
</feature>
<keyword evidence="5" id="KW-1185">Reference proteome</keyword>
<keyword evidence="1" id="KW-0175">Coiled coil</keyword>
<name>A0A0C9VVT6_SPHS4</name>
<dbReference type="OrthoDB" id="3265672at2759"/>
<dbReference type="HOGENOM" id="CLU_853033_0_0_1"/>
<dbReference type="InterPro" id="IPR050863">
    <property type="entry name" value="CenT-Element_Derived"/>
</dbReference>
<dbReference type="PANTHER" id="PTHR19303">
    <property type="entry name" value="TRANSPOSON"/>
    <property type="match status" value="1"/>
</dbReference>
<accession>A0A0C9VVT6</accession>
<dbReference type="GO" id="GO:0005634">
    <property type="term" value="C:nucleus"/>
    <property type="evidence" value="ECO:0007669"/>
    <property type="project" value="TreeGrafter"/>
</dbReference>
<feature type="coiled-coil region" evidence="1">
    <location>
        <begin position="276"/>
        <end position="324"/>
    </location>
</feature>
<dbReference type="Pfam" id="PF03184">
    <property type="entry name" value="DDE_1"/>
    <property type="match status" value="1"/>
</dbReference>
<feature type="region of interest" description="Disordered" evidence="2">
    <location>
        <begin position="189"/>
        <end position="230"/>
    </location>
</feature>
<dbReference type="PANTHER" id="PTHR19303:SF74">
    <property type="entry name" value="POGO TRANSPOSABLE ELEMENT WITH KRAB DOMAIN"/>
    <property type="match status" value="1"/>
</dbReference>
<sequence length="326" mass="36272">MPPGATGDWMDVEGIGCFTQTANGCTDNFVCHQWFWKVFIPFTQGQNTSRKPILLISDGHQSHKTPEMHHLAFDNEIILFSLPPHCTHMLQPLDVGVFGPFQRAWTEHCVDASIDHDPVTHYNFAKRYMKICEISVTPKIIQSAFECSGLWPINPAIFSDEDFAPSLHFSVIPTMPTSFPEIELGVLTVPTPTDKTNNPPPPPTLDELVSSQTAPSCSSSPSNANASGDSGALIIRPRTCALTQARTQPPPPTPVQHIMSLTSRTIARVSCFETENKALKQKLYQVQDQLDGAQEILQEAKTHCTLSKMEIQDLRQELEAKKKRKK</sequence>
<gene>
    <name evidence="4" type="ORF">M422DRAFT_253904</name>
</gene>
<evidence type="ECO:0000256" key="1">
    <source>
        <dbReference type="SAM" id="Coils"/>
    </source>
</evidence>
<dbReference type="InterPro" id="IPR004875">
    <property type="entry name" value="DDE_SF_endonuclease_dom"/>
</dbReference>
<evidence type="ECO:0000259" key="3">
    <source>
        <dbReference type="Pfam" id="PF03184"/>
    </source>
</evidence>